<dbReference type="Pfam" id="PF00480">
    <property type="entry name" value="ROK"/>
    <property type="match status" value="1"/>
</dbReference>
<gene>
    <name evidence="2" type="ORF">SAMN05444682_109153</name>
</gene>
<dbReference type="InterPro" id="IPR043129">
    <property type="entry name" value="ATPase_NBD"/>
</dbReference>
<dbReference type="Proteomes" id="UP000198670">
    <property type="component" value="Unassembled WGS sequence"/>
</dbReference>
<dbReference type="EMBL" id="FOQO01000009">
    <property type="protein sequence ID" value="SFJ38502.1"/>
    <property type="molecule type" value="Genomic_DNA"/>
</dbReference>
<keyword evidence="3" id="KW-1185">Reference proteome</keyword>
<sequence>MLIKIIMPPPFLSKDHVKNKSKIERKNQGFKLKLVKALIAANGMTNAAICKHLKISAPKTLELINTLAESGILEQNEKGSSIGGRKPILNKLKSNTFFILCVEVELFRIKMTIVDNTNTFVYASSSSFLLTKDWSSAIELNRLLADFIQLSGIAWSSILAIGISMPGLINTNSGRNHTYMMNQDEHMPLEAYISTQFGKPTFLINDVKSAAIAELKFGLAKGRKDVLVILMDWGIGLGVIMDGQLRNGTAGFSGEMGHMPFVEDGTLCYCGKKGCLETVASGIALVRMAKEGIQSGQDSLLNELSEQEIENIEPHQVIEAANKGDQYAISILSFIGEKLGKGIATLVQLFNPELIILSGKIAEANQYITIPIQQAINTYCMTQLKNMANVALSELGAEAGAKGIAHVAFEKYFDTLIASIETHP</sequence>
<dbReference type="InterPro" id="IPR036388">
    <property type="entry name" value="WH-like_DNA-bd_sf"/>
</dbReference>
<dbReference type="Gene3D" id="3.30.420.40">
    <property type="match status" value="2"/>
</dbReference>
<dbReference type="Gene3D" id="1.10.10.10">
    <property type="entry name" value="Winged helix-like DNA-binding domain superfamily/Winged helix DNA-binding domain"/>
    <property type="match status" value="1"/>
</dbReference>
<evidence type="ECO:0000313" key="3">
    <source>
        <dbReference type="Proteomes" id="UP000198670"/>
    </source>
</evidence>
<name>A0A1I3QYD7_9SPHI</name>
<dbReference type="InterPro" id="IPR000600">
    <property type="entry name" value="ROK"/>
</dbReference>
<proteinExistence type="inferred from homology"/>
<keyword evidence="2" id="KW-0808">Transferase</keyword>
<organism evidence="2 3">
    <name type="scientific">Parapedobacter indicus</name>
    <dbReference type="NCBI Taxonomy" id="1477437"/>
    <lineage>
        <taxon>Bacteria</taxon>
        <taxon>Pseudomonadati</taxon>
        <taxon>Bacteroidota</taxon>
        <taxon>Sphingobacteriia</taxon>
        <taxon>Sphingobacteriales</taxon>
        <taxon>Sphingobacteriaceae</taxon>
        <taxon>Parapedobacter</taxon>
    </lineage>
</organism>
<dbReference type="InterPro" id="IPR049874">
    <property type="entry name" value="ROK_cs"/>
</dbReference>
<dbReference type="GO" id="GO:0016301">
    <property type="term" value="F:kinase activity"/>
    <property type="evidence" value="ECO:0007669"/>
    <property type="project" value="UniProtKB-KW"/>
</dbReference>
<dbReference type="PANTHER" id="PTHR18964">
    <property type="entry name" value="ROK (REPRESSOR, ORF, KINASE) FAMILY"/>
    <property type="match status" value="1"/>
</dbReference>
<comment type="similarity">
    <text evidence="1">Belongs to the ROK (NagC/XylR) family.</text>
</comment>
<dbReference type="PANTHER" id="PTHR18964:SF149">
    <property type="entry name" value="BIFUNCTIONAL UDP-N-ACETYLGLUCOSAMINE 2-EPIMERASE_N-ACETYLMANNOSAMINE KINASE"/>
    <property type="match status" value="1"/>
</dbReference>
<dbReference type="STRING" id="1477437.SAMN05444682_109153"/>
<evidence type="ECO:0000313" key="2">
    <source>
        <dbReference type="EMBL" id="SFJ38502.1"/>
    </source>
</evidence>
<dbReference type="AlphaFoldDB" id="A0A1I3QYD7"/>
<dbReference type="PROSITE" id="PS01125">
    <property type="entry name" value="ROK"/>
    <property type="match status" value="1"/>
</dbReference>
<reference evidence="2 3" key="1">
    <citation type="submission" date="2016-10" db="EMBL/GenBank/DDBJ databases">
        <authorList>
            <person name="de Groot N.N."/>
        </authorList>
    </citation>
    <scope>NUCLEOTIDE SEQUENCE [LARGE SCALE GENOMIC DNA]</scope>
    <source>
        <strain evidence="2 3">RK1</strain>
    </source>
</reference>
<keyword evidence="2" id="KW-0418">Kinase</keyword>
<dbReference type="RefSeq" id="WP_090629126.1">
    <property type="nucleotide sequence ID" value="NZ_FOQO01000009.1"/>
</dbReference>
<accession>A0A1I3QYD7</accession>
<dbReference type="SUPFAM" id="SSF53067">
    <property type="entry name" value="Actin-like ATPase domain"/>
    <property type="match status" value="2"/>
</dbReference>
<protein>
    <submittedName>
        <fullName evidence="2">Sugar kinase of the NBD/HSP70 family, may contain an N-terminal HTH domain</fullName>
    </submittedName>
</protein>
<evidence type="ECO:0000256" key="1">
    <source>
        <dbReference type="ARBA" id="ARBA00006479"/>
    </source>
</evidence>
<dbReference type="OrthoDB" id="9810372at2"/>